<feature type="region of interest" description="Disordered" evidence="1">
    <location>
        <begin position="1"/>
        <end position="20"/>
    </location>
</feature>
<protein>
    <submittedName>
        <fullName evidence="2">Uncharacterized protein</fullName>
    </submittedName>
</protein>
<evidence type="ECO:0000313" key="2">
    <source>
        <dbReference type="EMBL" id="JAH30766.1"/>
    </source>
</evidence>
<reference evidence="2" key="1">
    <citation type="submission" date="2014-11" db="EMBL/GenBank/DDBJ databases">
        <authorList>
            <person name="Amaro Gonzalez C."/>
        </authorList>
    </citation>
    <scope>NUCLEOTIDE SEQUENCE</scope>
</reference>
<feature type="compositionally biased region" description="Polar residues" evidence="1">
    <location>
        <begin position="1"/>
        <end position="12"/>
    </location>
</feature>
<dbReference type="AlphaFoldDB" id="A0A0E9RNQ1"/>
<dbReference type="EMBL" id="GBXM01077811">
    <property type="protein sequence ID" value="JAH30766.1"/>
    <property type="molecule type" value="Transcribed_RNA"/>
</dbReference>
<sequence length="75" mass="7992">MHGNTLKTSQHSGGHGLLADQRGKSQLYTTQVVMLLDIKGDSAWQAQFSVLSAADLRQEAMHCGNTGTVAGQTHV</sequence>
<organism evidence="2">
    <name type="scientific">Anguilla anguilla</name>
    <name type="common">European freshwater eel</name>
    <name type="synonym">Muraena anguilla</name>
    <dbReference type="NCBI Taxonomy" id="7936"/>
    <lineage>
        <taxon>Eukaryota</taxon>
        <taxon>Metazoa</taxon>
        <taxon>Chordata</taxon>
        <taxon>Craniata</taxon>
        <taxon>Vertebrata</taxon>
        <taxon>Euteleostomi</taxon>
        <taxon>Actinopterygii</taxon>
        <taxon>Neopterygii</taxon>
        <taxon>Teleostei</taxon>
        <taxon>Anguilliformes</taxon>
        <taxon>Anguillidae</taxon>
        <taxon>Anguilla</taxon>
    </lineage>
</organism>
<reference evidence="2" key="2">
    <citation type="journal article" date="2015" name="Fish Shellfish Immunol.">
        <title>Early steps in the European eel (Anguilla anguilla)-Vibrio vulnificus interaction in the gills: Role of the RtxA13 toxin.</title>
        <authorList>
            <person name="Callol A."/>
            <person name="Pajuelo D."/>
            <person name="Ebbesson L."/>
            <person name="Teles M."/>
            <person name="MacKenzie S."/>
            <person name="Amaro C."/>
        </authorList>
    </citation>
    <scope>NUCLEOTIDE SEQUENCE</scope>
</reference>
<proteinExistence type="predicted"/>
<name>A0A0E9RNQ1_ANGAN</name>
<evidence type="ECO:0000256" key="1">
    <source>
        <dbReference type="SAM" id="MobiDB-lite"/>
    </source>
</evidence>
<accession>A0A0E9RNQ1</accession>